<name>A0A1T4JHP0_TREPO</name>
<dbReference type="EMBL" id="FUWG01000002">
    <property type="protein sequence ID" value="SJZ29684.1"/>
    <property type="molecule type" value="Genomic_DNA"/>
</dbReference>
<reference evidence="1 2" key="1">
    <citation type="submission" date="2017-02" db="EMBL/GenBank/DDBJ databases">
        <authorList>
            <person name="Peterson S.W."/>
        </authorList>
    </citation>
    <scope>NUCLEOTIDE SEQUENCE [LARGE SCALE GENOMIC DNA]</scope>
    <source>
        <strain evidence="1 2">ATCC BAA-908</strain>
    </source>
</reference>
<dbReference type="STRING" id="261392.SAMN02745149_00188"/>
<gene>
    <name evidence="1" type="ORF">SAMN02745149_00188</name>
</gene>
<keyword evidence="2" id="KW-1185">Reference proteome</keyword>
<dbReference type="SUPFAM" id="SSF53335">
    <property type="entry name" value="S-adenosyl-L-methionine-dependent methyltransferases"/>
    <property type="match status" value="1"/>
</dbReference>
<dbReference type="InterPro" id="IPR029063">
    <property type="entry name" value="SAM-dependent_MTases_sf"/>
</dbReference>
<proteinExistence type="predicted"/>
<dbReference type="Proteomes" id="UP000190423">
    <property type="component" value="Unassembled WGS sequence"/>
</dbReference>
<dbReference type="GeneID" id="78315511"/>
<dbReference type="OrthoDB" id="308739at2"/>
<organism evidence="1 2">
    <name type="scientific">Treponema porcinum</name>
    <dbReference type="NCBI Taxonomy" id="261392"/>
    <lineage>
        <taxon>Bacteria</taxon>
        <taxon>Pseudomonadati</taxon>
        <taxon>Spirochaetota</taxon>
        <taxon>Spirochaetia</taxon>
        <taxon>Spirochaetales</taxon>
        <taxon>Treponemataceae</taxon>
        <taxon>Treponema</taxon>
    </lineage>
</organism>
<sequence length="818" mass="93665">MSLFSELQKASSEEDVKDAYIKALHLKSYQKNLIDIQTKEVWFEAKVGCKVSTYAMFTQLCFYVAQALKEGEEIPPFLCVIDSVKAAIMETQTVYSLLNDKSVKIKWGKSASDVTQEALEVVSQYIGTHFVSFRIETQEKEFIDTVQKAIATGEIIRTQITPDNLKQVFDRWVEMIGREIRGIEPENYCLLFFADIMSDGTVSTHENLPAELLHRNNRPTFLLDGKLYELGNYDGYRKFWAIYNRPPEVEYRNYLLERRDSLIPTDERSFKGAYFTPLHVVEKAYELLNRTLGKNWQRDFIVWDMCCGVGNLETKHSNHRNIFMSTLDQADVDVMKAAKTCRAATRFQYDYLNDDITDDGKIDYTLTEKIPQSLRTAIAEAKAGKDAAGKPAKKILVLINPPYAEATNADNTAKGAGDAENKTGVAKTKFASVAMEKYGKASNELFTQFFARIVQEIPNVTIAMFSKLKYVNAPNFEEFRKNISIKYLDGFIVHSKSFDGLKGDFPIGFLIWKTFKEYTEFPSEISCEVLDKDAKPIGQKYFYNIPNDQYLNVWIKRPRANNQEVIPLSNAITPTPGKVRVSKWSDDGIAYMYAGVNDPQHAGQQTVLFSSPYGGGNGFYVTPENLWQAAVVFTVRRIIPHTWINDRDQFLQPNCELSDEFKSDCLVWMLFNGSNLTAGADNLVWDNREWSITNHFIPYTEDEVNAPDRFESDFMVRYIEKQPHLSGTDSPFSPEARAVLEEGKKLWRAYFSATDERAVRDKYKLNRSDAGWYQIRGALKSRSESGDFPPVSFTAFETAYRTLTEKLRPLVYKYSFLR</sequence>
<accession>A0A1T4JHP0</accession>
<evidence type="ECO:0000313" key="2">
    <source>
        <dbReference type="Proteomes" id="UP000190423"/>
    </source>
</evidence>
<dbReference type="AlphaFoldDB" id="A0A1T4JHP0"/>
<protein>
    <submittedName>
        <fullName evidence="1">Uncharacterized protein</fullName>
    </submittedName>
</protein>
<dbReference type="Gene3D" id="3.40.50.150">
    <property type="entry name" value="Vaccinia Virus protein VP39"/>
    <property type="match status" value="1"/>
</dbReference>
<dbReference type="RefSeq" id="WP_078932104.1">
    <property type="nucleotide sequence ID" value="NZ_FUWG01000002.1"/>
</dbReference>
<evidence type="ECO:0000313" key="1">
    <source>
        <dbReference type="EMBL" id="SJZ29684.1"/>
    </source>
</evidence>